<keyword evidence="1" id="KW-0732">Signal</keyword>
<name>A0A6M8UDX8_9GAMM</name>
<keyword evidence="3" id="KW-1185">Reference proteome</keyword>
<dbReference type="AlphaFoldDB" id="A0A6M8UDX8"/>
<feature type="signal peptide" evidence="1">
    <location>
        <begin position="1"/>
        <end position="22"/>
    </location>
</feature>
<dbReference type="EMBL" id="CP054212">
    <property type="protein sequence ID" value="QKJ88938.1"/>
    <property type="molecule type" value="Genomic_DNA"/>
</dbReference>
<sequence>MKKRYLLSLLSLSVAYACQAQAATYPDPIGPSQSDFGGVGLMQVPTARFARAGEFNLNYRDNDQYRFYSASTTLFPWLEATIRYTDVRTRQFSSVESFSGDQTFKDKAFDVKLRLWEEGYWLPQVAVGSRDIGGSGLFDSEYLVASKAWGPFDFTLGMGWGYLGNSGNIKNPFCEADDKFCSRPNGVRRSGSVNGNQFFRGPAALFGGIEYQTPWQPLRLKLEYEGNDYEDDFAGRLEQSSKVNVGAIYRLTDWADINASYERGNTFMFGVTLRTNFNDLHTEHRDSPKPEYNPQPQSPILQHTVAAKQLTDLKYNAGFDAPNLQVKGNTMYVTGEQYKYNNTQEGVDRANVILMNDLPENIDTLRVTQTRNNLPQVTTETRVDSLRQQLEGYPLGHEQPLDQQRVNPVDPGKTEQGYYIEKGRLNYNLAPVLNQSLGGPDDFYLYQIGVLGTADYWLTDHLVVAGGLFGNVANNYNKFKFEAGNSGSTLPRVRTHIREYVQNDFYVNNLQANYFQYLGNNFYGQVYGGYLETMYGGVGAEILYRPVDSAWAFGLDANYVKQRDWDNMMKFTDYKAPTGNLTAYWQPWFADDVLVKMSVGQYLAKDKGGTLDISKRFNSGITVGAYATLTNVSAADYGEGSFTKGFYVSIPLDLFSVSPVRGRAQINWTPLTRDGGQMLGRKYQLYDMTTDRDIHYR</sequence>
<organism evidence="2 3">
    <name type="scientific">Paramixta manurensis</name>
    <dbReference type="NCBI Taxonomy" id="2740817"/>
    <lineage>
        <taxon>Bacteria</taxon>
        <taxon>Pseudomonadati</taxon>
        <taxon>Pseudomonadota</taxon>
        <taxon>Gammaproteobacteria</taxon>
        <taxon>Enterobacterales</taxon>
        <taxon>Erwiniaceae</taxon>
        <taxon>Paramixta</taxon>
    </lineage>
</organism>
<dbReference type="KEGG" id="pmak:PMPD1_4030"/>
<evidence type="ECO:0000313" key="3">
    <source>
        <dbReference type="Proteomes" id="UP000505325"/>
    </source>
</evidence>
<feature type="chain" id="PRO_5026880541" evidence="1">
    <location>
        <begin position="23"/>
        <end position="697"/>
    </location>
</feature>
<evidence type="ECO:0000256" key="1">
    <source>
        <dbReference type="SAM" id="SignalP"/>
    </source>
</evidence>
<dbReference type="Pfam" id="PF06082">
    <property type="entry name" value="YjbH"/>
    <property type="match status" value="1"/>
</dbReference>
<evidence type="ECO:0000313" key="2">
    <source>
        <dbReference type="EMBL" id="QKJ88938.1"/>
    </source>
</evidence>
<dbReference type="PROSITE" id="PS51257">
    <property type="entry name" value="PROKAR_LIPOPROTEIN"/>
    <property type="match status" value="1"/>
</dbReference>
<dbReference type="InterPro" id="IPR010344">
    <property type="entry name" value="YbjH"/>
</dbReference>
<proteinExistence type="predicted"/>
<dbReference type="RefSeq" id="WP_173635772.1">
    <property type="nucleotide sequence ID" value="NZ_CP054212.1"/>
</dbReference>
<reference evidence="2 3" key="1">
    <citation type="submission" date="2020-06" db="EMBL/GenBank/DDBJ databases">
        <title>Genome sequence of Paramixta manurensis strain PD-1.</title>
        <authorList>
            <person name="Lee C.W."/>
            <person name="Kim J."/>
        </authorList>
    </citation>
    <scope>NUCLEOTIDE SEQUENCE [LARGE SCALE GENOMIC DNA]</scope>
    <source>
        <strain evidence="2 3">PD-1</strain>
    </source>
</reference>
<protein>
    <submittedName>
        <fullName evidence="2">Membrane protein</fullName>
    </submittedName>
</protein>
<accession>A0A6M8UDX8</accession>
<dbReference type="Proteomes" id="UP000505325">
    <property type="component" value="Chromosome"/>
</dbReference>
<gene>
    <name evidence="2" type="ORF">PMPD1_4030</name>
</gene>